<evidence type="ECO:0000313" key="3">
    <source>
        <dbReference type="Proteomes" id="UP000799778"/>
    </source>
</evidence>
<dbReference type="Proteomes" id="UP000799778">
    <property type="component" value="Unassembled WGS sequence"/>
</dbReference>
<dbReference type="EMBL" id="ML978069">
    <property type="protein sequence ID" value="KAF2016197.1"/>
    <property type="molecule type" value="Genomic_DNA"/>
</dbReference>
<protein>
    <submittedName>
        <fullName evidence="2">Uncharacterized protein</fullName>
    </submittedName>
</protein>
<accession>A0A6A5XTQ6</accession>
<name>A0A6A5XTQ6_9PLEO</name>
<organism evidence="2 3">
    <name type="scientific">Aaosphaeria arxii CBS 175.79</name>
    <dbReference type="NCBI Taxonomy" id="1450172"/>
    <lineage>
        <taxon>Eukaryota</taxon>
        <taxon>Fungi</taxon>
        <taxon>Dikarya</taxon>
        <taxon>Ascomycota</taxon>
        <taxon>Pezizomycotina</taxon>
        <taxon>Dothideomycetes</taxon>
        <taxon>Pleosporomycetidae</taxon>
        <taxon>Pleosporales</taxon>
        <taxon>Pleosporales incertae sedis</taxon>
        <taxon>Aaosphaeria</taxon>
    </lineage>
</organism>
<gene>
    <name evidence="2" type="ORF">BU24DRAFT_422549</name>
</gene>
<keyword evidence="3" id="KW-1185">Reference proteome</keyword>
<dbReference type="RefSeq" id="XP_033384536.1">
    <property type="nucleotide sequence ID" value="XM_033528009.1"/>
</dbReference>
<proteinExistence type="predicted"/>
<evidence type="ECO:0000256" key="1">
    <source>
        <dbReference type="SAM" id="MobiDB-lite"/>
    </source>
</evidence>
<dbReference type="AlphaFoldDB" id="A0A6A5XTQ6"/>
<sequence>MHVGLNPPPSHHRHHTSTYYLPTHSSSSFLSHTSSSTLSPTHSSPRATILNPLILPLHCLIHCACDLQRQSATPTRVRPPA</sequence>
<feature type="region of interest" description="Disordered" evidence="1">
    <location>
        <begin position="24"/>
        <end position="45"/>
    </location>
</feature>
<evidence type="ECO:0000313" key="2">
    <source>
        <dbReference type="EMBL" id="KAF2016197.1"/>
    </source>
</evidence>
<reference evidence="2" key="1">
    <citation type="journal article" date="2020" name="Stud. Mycol.">
        <title>101 Dothideomycetes genomes: a test case for predicting lifestyles and emergence of pathogens.</title>
        <authorList>
            <person name="Haridas S."/>
            <person name="Albert R."/>
            <person name="Binder M."/>
            <person name="Bloem J."/>
            <person name="Labutti K."/>
            <person name="Salamov A."/>
            <person name="Andreopoulos B."/>
            <person name="Baker S."/>
            <person name="Barry K."/>
            <person name="Bills G."/>
            <person name="Bluhm B."/>
            <person name="Cannon C."/>
            <person name="Castanera R."/>
            <person name="Culley D."/>
            <person name="Daum C."/>
            <person name="Ezra D."/>
            <person name="Gonzalez J."/>
            <person name="Henrissat B."/>
            <person name="Kuo A."/>
            <person name="Liang C."/>
            <person name="Lipzen A."/>
            <person name="Lutzoni F."/>
            <person name="Magnuson J."/>
            <person name="Mondo S."/>
            <person name="Nolan M."/>
            <person name="Ohm R."/>
            <person name="Pangilinan J."/>
            <person name="Park H.-J."/>
            <person name="Ramirez L."/>
            <person name="Alfaro M."/>
            <person name="Sun H."/>
            <person name="Tritt A."/>
            <person name="Yoshinaga Y."/>
            <person name="Zwiers L.-H."/>
            <person name="Turgeon B."/>
            <person name="Goodwin S."/>
            <person name="Spatafora J."/>
            <person name="Crous P."/>
            <person name="Grigoriev I."/>
        </authorList>
    </citation>
    <scope>NUCLEOTIDE SEQUENCE</scope>
    <source>
        <strain evidence="2">CBS 175.79</strain>
    </source>
</reference>
<dbReference type="GeneID" id="54285406"/>